<dbReference type="GO" id="GO:0015813">
    <property type="term" value="P:L-glutamate transmembrane transport"/>
    <property type="evidence" value="ECO:0007669"/>
    <property type="project" value="InterPro"/>
</dbReference>
<accession>A0A1M6HTY9</accession>
<evidence type="ECO:0000256" key="1">
    <source>
        <dbReference type="SAM" id="Phobius"/>
    </source>
</evidence>
<feature type="transmembrane region" description="Helical" evidence="1">
    <location>
        <begin position="6"/>
        <end position="24"/>
    </location>
</feature>
<evidence type="ECO:0000313" key="2">
    <source>
        <dbReference type="EMBL" id="SHJ25640.1"/>
    </source>
</evidence>
<proteinExistence type="predicted"/>
<feature type="transmembrane region" description="Helical" evidence="1">
    <location>
        <begin position="105"/>
        <end position="126"/>
    </location>
</feature>
<gene>
    <name evidence="2" type="ORF">SAMN02745751_02107</name>
</gene>
<organism evidence="2 3">
    <name type="scientific">Dethiosulfatibacter aminovorans DSM 17477</name>
    <dbReference type="NCBI Taxonomy" id="1121476"/>
    <lineage>
        <taxon>Bacteria</taxon>
        <taxon>Bacillati</taxon>
        <taxon>Bacillota</taxon>
        <taxon>Tissierellia</taxon>
        <taxon>Dethiosulfatibacter</taxon>
    </lineage>
</organism>
<feature type="transmembrane region" description="Helical" evidence="1">
    <location>
        <begin position="36"/>
        <end position="55"/>
    </location>
</feature>
<keyword evidence="1" id="KW-0812">Transmembrane</keyword>
<keyword evidence="1" id="KW-1133">Transmembrane helix</keyword>
<evidence type="ECO:0000313" key="3">
    <source>
        <dbReference type="Proteomes" id="UP000184052"/>
    </source>
</evidence>
<dbReference type="EMBL" id="FQZL01000014">
    <property type="protein sequence ID" value="SHJ25640.1"/>
    <property type="molecule type" value="Genomic_DNA"/>
</dbReference>
<dbReference type="AlphaFoldDB" id="A0A1M6HTY9"/>
<feature type="transmembrane region" description="Helical" evidence="1">
    <location>
        <begin position="419"/>
        <end position="436"/>
    </location>
</feature>
<feature type="transmembrane region" description="Helical" evidence="1">
    <location>
        <begin position="164"/>
        <end position="185"/>
    </location>
</feature>
<keyword evidence="3" id="KW-1185">Reference proteome</keyword>
<sequence length="459" mass="49967">MTLNPYDILMDFALMSMLLFVAQIMRAKITIIQKLFLPASLMAGFMGLALGSQYLDILPFTSNMSSYPYMLVVFLFASLFIGNNQKFSVKKIADEVGDTFLLNSAVYFGQYAIALLVGGFILATFFPKVPEAFAVLLPGGFIGGHGAAAAFGGSFKELINWNEALPIAQTFATMGLLIGIIGGIININIATRRGSTSFIKNIGDLPESMRTGMVPEKEQKSLGNATVNSMAIDPLTWHLAIVLIATGMGYYLTNYLQGLMPTLSVPMFSVAMICGVVLQGVLKLTGISSYIDKEVVTRIGSSATDYLVAFGIASIKMSVVVKYMVPILIFLAIGIIFVTGYLYLVSRNMFRQYWFERGIFIFGWSTGVIAIGVTLLRIVDPEFKSKTLEEFGMAYVLISFIEIGLIALLPTFIVNGYGFAAGGFCLVVFLALIATANKKYGNRRSVANKGNISTFRKIS</sequence>
<dbReference type="STRING" id="1121476.SAMN02745751_02107"/>
<dbReference type="PANTHER" id="PTHR36178">
    <property type="entry name" value="SLR0625 PROTEIN"/>
    <property type="match status" value="1"/>
</dbReference>
<dbReference type="GO" id="GO:0015501">
    <property type="term" value="F:glutamate:sodium symporter activity"/>
    <property type="evidence" value="ECO:0007669"/>
    <property type="project" value="InterPro"/>
</dbReference>
<feature type="transmembrane region" description="Helical" evidence="1">
    <location>
        <begin position="327"/>
        <end position="346"/>
    </location>
</feature>
<dbReference type="Proteomes" id="UP000184052">
    <property type="component" value="Unassembled WGS sequence"/>
</dbReference>
<name>A0A1M6HTY9_9FIRM</name>
<feature type="transmembrane region" description="Helical" evidence="1">
    <location>
        <begin position="235"/>
        <end position="253"/>
    </location>
</feature>
<protein>
    <submittedName>
        <fullName evidence="2">Glutamate:Na+ symporter, ESS family</fullName>
    </submittedName>
</protein>
<dbReference type="OrthoDB" id="9801557at2"/>
<dbReference type="RefSeq" id="WP_073049540.1">
    <property type="nucleotide sequence ID" value="NZ_FQZL01000014.1"/>
</dbReference>
<feature type="transmembrane region" description="Helical" evidence="1">
    <location>
        <begin position="265"/>
        <end position="284"/>
    </location>
</feature>
<feature type="transmembrane region" description="Helical" evidence="1">
    <location>
        <begin position="67"/>
        <end position="84"/>
    </location>
</feature>
<reference evidence="2 3" key="1">
    <citation type="submission" date="2016-11" db="EMBL/GenBank/DDBJ databases">
        <authorList>
            <person name="Jaros S."/>
            <person name="Januszkiewicz K."/>
            <person name="Wedrychowicz H."/>
        </authorList>
    </citation>
    <scope>NUCLEOTIDE SEQUENCE [LARGE SCALE GENOMIC DNA]</scope>
    <source>
        <strain evidence="2 3">DSM 17477</strain>
    </source>
</reference>
<keyword evidence="1" id="KW-0472">Membrane</keyword>
<dbReference type="InterPro" id="IPR004445">
    <property type="entry name" value="GltS"/>
</dbReference>
<dbReference type="Pfam" id="PF03616">
    <property type="entry name" value="Glt_symporter"/>
    <property type="match status" value="1"/>
</dbReference>
<feature type="transmembrane region" description="Helical" evidence="1">
    <location>
        <begin position="391"/>
        <end position="413"/>
    </location>
</feature>
<dbReference type="GO" id="GO:0016020">
    <property type="term" value="C:membrane"/>
    <property type="evidence" value="ECO:0007669"/>
    <property type="project" value="InterPro"/>
</dbReference>
<dbReference type="PANTHER" id="PTHR36178:SF1">
    <property type="entry name" value="SODIUM_GLUTAMATE SYMPORTER"/>
    <property type="match status" value="1"/>
</dbReference>
<feature type="transmembrane region" description="Helical" evidence="1">
    <location>
        <begin position="358"/>
        <end position="379"/>
    </location>
</feature>